<dbReference type="GO" id="GO:0070043">
    <property type="term" value="F:rRNA (guanine-N7-)-methyltransferase activity"/>
    <property type="evidence" value="ECO:0007669"/>
    <property type="project" value="UniProtKB-UniRule"/>
</dbReference>
<evidence type="ECO:0000256" key="4">
    <source>
        <dbReference type="ARBA" id="ARBA00022679"/>
    </source>
</evidence>
<comment type="function">
    <text evidence="6">Specifically methylates the N7 position of a guanine in 16S rRNA.</text>
</comment>
<feature type="region of interest" description="Disordered" evidence="7">
    <location>
        <begin position="226"/>
        <end position="247"/>
    </location>
</feature>
<dbReference type="PIRSF" id="PIRSF003078">
    <property type="entry name" value="GidB"/>
    <property type="match status" value="1"/>
</dbReference>
<evidence type="ECO:0000313" key="9">
    <source>
        <dbReference type="EMBL" id="KRM01433.1"/>
    </source>
</evidence>
<dbReference type="EMBL" id="AZFY01000151">
    <property type="protein sequence ID" value="KRM01433.1"/>
    <property type="molecule type" value="Genomic_DNA"/>
</dbReference>
<sequence>MNIDQFTEALLAHNIQVTDYQLNQFDAYFKLLVATNEHVNLTTITEKSEVYLKHFYDSITPAFFVSQLRDQPVSICDIGAGAGFPSIPLKILFPQLKVTIVDSLNKRIRFLAELIDKLQLQGVTLVHARAEEFGSRKATSRESFDFVTARAVARLTVLSELCLPLVKVGGRLIAMKAAKAEDEVRDAQEAIHILGGQVVADHAFSLPVLAETRHIIIIQKIKTTPKKYPRKPGTPNREPLGQSKLGK</sequence>
<evidence type="ECO:0000256" key="1">
    <source>
        <dbReference type="ARBA" id="ARBA00022490"/>
    </source>
</evidence>
<feature type="binding site" evidence="6">
    <location>
        <begin position="130"/>
        <end position="131"/>
    </location>
    <ligand>
        <name>S-adenosyl-L-methionine</name>
        <dbReference type="ChEBI" id="CHEBI:59789"/>
    </ligand>
</feature>
<dbReference type="SUPFAM" id="SSF53335">
    <property type="entry name" value="S-adenosyl-L-methionine-dependent methyltransferases"/>
    <property type="match status" value="1"/>
</dbReference>
<keyword evidence="11" id="KW-1185">Reference proteome</keyword>
<dbReference type="Proteomes" id="UP000051966">
    <property type="component" value="Unassembled WGS sequence"/>
</dbReference>
<dbReference type="STRING" id="1423743.FD41_GL001572"/>
<comment type="subcellular location">
    <subcellularLocation>
        <location evidence="6">Cytoplasm</location>
    </subcellularLocation>
</comment>
<dbReference type="EC" id="2.1.1.-" evidence="6"/>
<dbReference type="Gene3D" id="3.40.50.150">
    <property type="entry name" value="Vaccinia Virus protein VP39"/>
    <property type="match status" value="1"/>
</dbReference>
<dbReference type="eggNOG" id="COG0357">
    <property type="taxonomic scope" value="Bacteria"/>
</dbReference>
<dbReference type="OrthoDB" id="9808773at2"/>
<dbReference type="Proteomes" id="UP000019488">
    <property type="component" value="Unassembled WGS sequence"/>
</dbReference>
<dbReference type="HAMAP" id="MF_00074">
    <property type="entry name" value="16SrRNA_methyltr_G"/>
    <property type="match status" value="1"/>
</dbReference>
<evidence type="ECO:0000256" key="7">
    <source>
        <dbReference type="SAM" id="MobiDB-lite"/>
    </source>
</evidence>
<feature type="binding site" evidence="6">
    <location>
        <position position="84"/>
    </location>
    <ligand>
        <name>S-adenosyl-L-methionine</name>
        <dbReference type="ChEBI" id="CHEBI:59789"/>
    </ligand>
</feature>
<dbReference type="EMBL" id="BAKI01000033">
    <property type="protein sequence ID" value="GAF37431.1"/>
    <property type="molecule type" value="Genomic_DNA"/>
</dbReference>
<accession>X0PL36</accession>
<dbReference type="InterPro" id="IPR003682">
    <property type="entry name" value="rRNA_ssu_MeTfrase_G"/>
</dbReference>
<feature type="binding site" evidence="6">
    <location>
        <position position="150"/>
    </location>
    <ligand>
        <name>S-adenosyl-L-methionine</name>
        <dbReference type="ChEBI" id="CHEBI:59789"/>
    </ligand>
</feature>
<keyword evidence="5 6" id="KW-0949">S-adenosyl-L-methionine</keyword>
<evidence type="ECO:0000313" key="8">
    <source>
        <dbReference type="EMBL" id="GAF37431.1"/>
    </source>
</evidence>
<comment type="similarity">
    <text evidence="6">Belongs to the methyltransferase superfamily. RNA methyltransferase RsmG family.</text>
</comment>
<dbReference type="AlphaFoldDB" id="X0PL36"/>
<reference evidence="9 11" key="2">
    <citation type="journal article" date="2015" name="Genome Announc.">
        <title>Expanding the biotechnology potential of lactobacilli through comparative genomics of 213 strains and associated genera.</title>
        <authorList>
            <person name="Sun Z."/>
            <person name="Harris H.M."/>
            <person name="McCann A."/>
            <person name="Guo C."/>
            <person name="Argimon S."/>
            <person name="Zhang W."/>
            <person name="Yang X."/>
            <person name="Jeffery I.B."/>
            <person name="Cooney J.C."/>
            <person name="Kagawa T.F."/>
            <person name="Liu W."/>
            <person name="Song Y."/>
            <person name="Salvetti E."/>
            <person name="Wrobel A."/>
            <person name="Rasinkangas P."/>
            <person name="Parkhill J."/>
            <person name="Rea M.C."/>
            <person name="O'Sullivan O."/>
            <person name="Ritari J."/>
            <person name="Douillard F.P."/>
            <person name="Paul Ross R."/>
            <person name="Yang R."/>
            <person name="Briner A.E."/>
            <person name="Felis G.E."/>
            <person name="de Vos W.M."/>
            <person name="Barrangou R."/>
            <person name="Klaenhammer T.R."/>
            <person name="Caufield P.W."/>
            <person name="Cui Y."/>
            <person name="Zhang H."/>
            <person name="O'Toole P.W."/>
        </authorList>
    </citation>
    <scope>NUCLEOTIDE SEQUENCE [LARGE SCALE GENOMIC DNA]</scope>
    <source>
        <strain evidence="9 11">DSM 18382</strain>
    </source>
</reference>
<name>X0PL36_9LACO</name>
<reference evidence="8" key="1">
    <citation type="journal article" date="2014" name="Genome Announc.">
        <title>Draft Genome Sequences of Two Lactobacillus Strains, L. farraginis JCM 14108T and L. composti JCM 14202T, Isolated from Compost of Distilled Shochu Residue.</title>
        <authorList>
            <person name="Yuki M."/>
            <person name="Oshima K."/>
            <person name="Suda W."/>
            <person name="Kitahara M."/>
            <person name="Kitamura K."/>
            <person name="Iida T."/>
            <person name="Hattori M."/>
            <person name="Ohkuma M."/>
        </authorList>
    </citation>
    <scope>NUCLEOTIDE SEQUENCE [LARGE SCALE GENOMIC DNA]</scope>
    <source>
        <strain evidence="8">JCM 14108</strain>
    </source>
</reference>
<dbReference type="PATRIC" id="fig|1423743.5.peg.1630"/>
<dbReference type="FunFam" id="3.40.50.150:FF:000041">
    <property type="entry name" value="Ribosomal RNA small subunit methyltransferase G"/>
    <property type="match status" value="1"/>
</dbReference>
<comment type="caution">
    <text evidence="8">The sequence shown here is derived from an EMBL/GenBank/DDBJ whole genome shotgun (WGS) entry which is preliminary data.</text>
</comment>
<proteinExistence type="inferred from homology"/>
<dbReference type="PANTHER" id="PTHR31760:SF0">
    <property type="entry name" value="S-ADENOSYL-L-METHIONINE-DEPENDENT METHYLTRANSFERASES SUPERFAMILY PROTEIN"/>
    <property type="match status" value="1"/>
</dbReference>
<protein>
    <recommendedName>
        <fullName evidence="6">Ribosomal RNA small subunit methyltransferase G</fullName>
        <ecNumber evidence="6">2.1.1.-</ecNumber>
    </recommendedName>
    <alternativeName>
        <fullName evidence="6">16S rRNA 7-methylguanosine methyltransferase</fullName>
        <shortName evidence="6">16S rRNA m7G methyltransferase</shortName>
    </alternativeName>
</protein>
<keyword evidence="4 6" id="KW-0808">Transferase</keyword>
<keyword evidence="1 6" id="KW-0963">Cytoplasm</keyword>
<organism evidence="8 10">
    <name type="scientific">Lentilactobacillus farraginis DSM 18382 = JCM 14108</name>
    <dbReference type="NCBI Taxonomy" id="1423743"/>
    <lineage>
        <taxon>Bacteria</taxon>
        <taxon>Bacillati</taxon>
        <taxon>Bacillota</taxon>
        <taxon>Bacilli</taxon>
        <taxon>Lactobacillales</taxon>
        <taxon>Lactobacillaceae</taxon>
        <taxon>Lentilactobacillus</taxon>
    </lineage>
</organism>
<dbReference type="InterPro" id="IPR029063">
    <property type="entry name" value="SAM-dependent_MTases_sf"/>
</dbReference>
<evidence type="ECO:0000256" key="6">
    <source>
        <dbReference type="HAMAP-Rule" id="MF_00074"/>
    </source>
</evidence>
<dbReference type="GO" id="GO:0005829">
    <property type="term" value="C:cytosol"/>
    <property type="evidence" value="ECO:0007669"/>
    <property type="project" value="TreeGrafter"/>
</dbReference>
<dbReference type="RefSeq" id="WP_035180666.1">
    <property type="nucleotide sequence ID" value="NZ_AZFY01000151.1"/>
</dbReference>
<dbReference type="Pfam" id="PF02527">
    <property type="entry name" value="GidB"/>
    <property type="match status" value="1"/>
</dbReference>
<dbReference type="NCBIfam" id="TIGR00138">
    <property type="entry name" value="rsmG_gidB"/>
    <property type="match status" value="1"/>
</dbReference>
<evidence type="ECO:0000313" key="11">
    <source>
        <dbReference type="Proteomes" id="UP000051966"/>
    </source>
</evidence>
<evidence type="ECO:0000256" key="2">
    <source>
        <dbReference type="ARBA" id="ARBA00022552"/>
    </source>
</evidence>
<dbReference type="PANTHER" id="PTHR31760">
    <property type="entry name" value="S-ADENOSYL-L-METHIONINE-DEPENDENT METHYLTRANSFERASES SUPERFAMILY PROTEIN"/>
    <property type="match status" value="1"/>
</dbReference>
<comment type="caution">
    <text evidence="6">Lacks conserved residue(s) required for the propagation of feature annotation.</text>
</comment>
<evidence type="ECO:0000256" key="5">
    <source>
        <dbReference type="ARBA" id="ARBA00022691"/>
    </source>
</evidence>
<feature type="binding site" evidence="6">
    <location>
        <position position="79"/>
    </location>
    <ligand>
        <name>S-adenosyl-L-methionine</name>
        <dbReference type="ChEBI" id="CHEBI:59789"/>
    </ligand>
</feature>
<evidence type="ECO:0000313" key="10">
    <source>
        <dbReference type="Proteomes" id="UP000019488"/>
    </source>
</evidence>
<gene>
    <name evidence="6" type="primary">rsmG</name>
    <name evidence="9" type="ORF">FD41_GL001572</name>
    <name evidence="8" type="ORF">JCM14108_2463</name>
</gene>
<dbReference type="CDD" id="cd02440">
    <property type="entry name" value="AdoMet_MTases"/>
    <property type="match status" value="1"/>
</dbReference>
<keyword evidence="3 6" id="KW-0489">Methyltransferase</keyword>
<keyword evidence="2 6" id="KW-0698">rRNA processing</keyword>
<evidence type="ECO:0000256" key="3">
    <source>
        <dbReference type="ARBA" id="ARBA00022603"/>
    </source>
</evidence>